<dbReference type="Proteomes" id="UP001233172">
    <property type="component" value="Unassembled WGS sequence"/>
</dbReference>
<dbReference type="Pfam" id="PF14740">
    <property type="entry name" value="DUF4471"/>
    <property type="match status" value="1"/>
</dbReference>
<dbReference type="Pfam" id="PF14737">
    <property type="entry name" value="DUF4470"/>
    <property type="match status" value="1"/>
</dbReference>
<dbReference type="PANTHER" id="PTHR22118:SF14">
    <property type="entry name" value="DYNEIN AXONEMAL ASSEMBLY FACTOR 3"/>
    <property type="match status" value="1"/>
</dbReference>
<evidence type="ECO:0000256" key="1">
    <source>
        <dbReference type="ARBA" id="ARBA00010449"/>
    </source>
</evidence>
<name>A0AAD8F4N8_BIOPF</name>
<evidence type="ECO:0000256" key="3">
    <source>
        <dbReference type="ARBA" id="ARBA00022794"/>
    </source>
</evidence>
<comment type="subcellular location">
    <subcellularLocation>
        <location evidence="4">Dynein axonemal particle</location>
    </subcellularLocation>
</comment>
<comment type="similarity">
    <text evidence="1">Belongs to the DNAAF3 family.</text>
</comment>
<evidence type="ECO:0000256" key="4">
    <source>
        <dbReference type="ARBA" id="ARBA00024190"/>
    </source>
</evidence>
<dbReference type="EMBL" id="JASAOG010000106">
    <property type="protein sequence ID" value="KAK0051230.1"/>
    <property type="molecule type" value="Genomic_DNA"/>
</dbReference>
<proteinExistence type="inferred from homology"/>
<keyword evidence="8" id="KW-1185">Reference proteome</keyword>
<dbReference type="GO" id="GO:0070286">
    <property type="term" value="P:axonemal dynein complex assembly"/>
    <property type="evidence" value="ECO:0007669"/>
    <property type="project" value="InterPro"/>
</dbReference>
<dbReference type="GO" id="GO:0044458">
    <property type="term" value="P:motile cilium assembly"/>
    <property type="evidence" value="ECO:0007669"/>
    <property type="project" value="TreeGrafter"/>
</dbReference>
<keyword evidence="2" id="KW-0963">Cytoplasm</keyword>
<evidence type="ECO:0000256" key="2">
    <source>
        <dbReference type="ARBA" id="ARBA00022490"/>
    </source>
</evidence>
<dbReference type="AlphaFoldDB" id="A0AAD8F4N8"/>
<dbReference type="PANTHER" id="PTHR22118">
    <property type="entry name" value="DYNEIN ASSEMBLY FACTOR 3, AXONEMAL"/>
    <property type="match status" value="1"/>
</dbReference>
<comment type="caution">
    <text evidence="7">The sequence shown here is derived from an EMBL/GenBank/DDBJ whole genome shotgun (WGS) entry which is preliminary data.</text>
</comment>
<accession>A0AAD8F4N8</accession>
<keyword evidence="3" id="KW-0970">Cilium biogenesis/degradation</keyword>
<evidence type="ECO:0000259" key="5">
    <source>
        <dbReference type="Pfam" id="PF14737"/>
    </source>
</evidence>
<dbReference type="GO" id="GO:0120293">
    <property type="term" value="C:dynein axonemal particle"/>
    <property type="evidence" value="ECO:0007669"/>
    <property type="project" value="UniProtKB-SubCell"/>
</dbReference>
<dbReference type="InterPro" id="IPR039304">
    <property type="entry name" value="DNAAF3"/>
</dbReference>
<feature type="domain" description="Dynein assembly factor 3 C-terminal" evidence="6">
    <location>
        <begin position="146"/>
        <end position="501"/>
    </location>
</feature>
<dbReference type="InterPro" id="IPR027974">
    <property type="entry name" value="DUF4470"/>
</dbReference>
<reference evidence="7" key="1">
    <citation type="journal article" date="2023" name="PLoS Negl. Trop. Dis.">
        <title>A genome sequence for Biomphalaria pfeifferi, the major vector snail for the human-infecting parasite Schistosoma mansoni.</title>
        <authorList>
            <person name="Bu L."/>
            <person name="Lu L."/>
            <person name="Laidemitt M.R."/>
            <person name="Zhang S.M."/>
            <person name="Mutuku M."/>
            <person name="Mkoji G."/>
            <person name="Steinauer M."/>
            <person name="Loker E.S."/>
        </authorList>
    </citation>
    <scope>NUCLEOTIDE SEQUENCE</scope>
    <source>
        <strain evidence="7">KasaAsao</strain>
    </source>
</reference>
<evidence type="ECO:0000259" key="6">
    <source>
        <dbReference type="Pfam" id="PF14740"/>
    </source>
</evidence>
<feature type="domain" description="DUF4470" evidence="5">
    <location>
        <begin position="10"/>
        <end position="113"/>
    </location>
</feature>
<dbReference type="InterPro" id="IPR028235">
    <property type="entry name" value="DNAAF3_C"/>
</dbReference>
<evidence type="ECO:0000313" key="7">
    <source>
        <dbReference type="EMBL" id="KAK0051230.1"/>
    </source>
</evidence>
<evidence type="ECO:0000313" key="8">
    <source>
        <dbReference type="Proteomes" id="UP001233172"/>
    </source>
</evidence>
<reference evidence="7" key="2">
    <citation type="submission" date="2023-04" db="EMBL/GenBank/DDBJ databases">
        <authorList>
            <person name="Bu L."/>
            <person name="Lu L."/>
            <person name="Laidemitt M.R."/>
            <person name="Zhang S.M."/>
            <person name="Mutuku M."/>
            <person name="Mkoji G."/>
            <person name="Steinauer M."/>
            <person name="Loker E.S."/>
        </authorList>
    </citation>
    <scope>NUCLEOTIDE SEQUENCE</scope>
    <source>
        <strain evidence="7">KasaAsao</strain>
        <tissue evidence="7">Whole Snail</tissue>
    </source>
</reference>
<organism evidence="7 8">
    <name type="scientific">Biomphalaria pfeifferi</name>
    <name type="common">Bloodfluke planorb</name>
    <name type="synonym">Freshwater snail</name>
    <dbReference type="NCBI Taxonomy" id="112525"/>
    <lineage>
        <taxon>Eukaryota</taxon>
        <taxon>Metazoa</taxon>
        <taxon>Spiralia</taxon>
        <taxon>Lophotrochozoa</taxon>
        <taxon>Mollusca</taxon>
        <taxon>Gastropoda</taxon>
        <taxon>Heterobranchia</taxon>
        <taxon>Euthyneura</taxon>
        <taxon>Panpulmonata</taxon>
        <taxon>Hygrophila</taxon>
        <taxon>Lymnaeoidea</taxon>
        <taxon>Planorbidae</taxon>
        <taxon>Biomphalaria</taxon>
    </lineage>
</organism>
<gene>
    <name evidence="7" type="ORF">Bpfe_019348</name>
</gene>
<sequence length="518" mass="60436">MTDFYGNITWWGFSPALDLQETGFHEMCSKLSCAAPDELNILVVGAGDCRHILKTVARSYRHIKRKLNFYIIETALELYARDILMMMIALEQQQNMGLQDKVELFLELYGNSLVRQQSSHYVHRMADELIRMVTDFDYMKKKLPFLDLTQLKYKERDFLESIFKLWRNKDKKAIFDISKCWDLRLRQLLGVRYDSRLNVFDWDYNMELIERGGSIVYVGQYKNWRNTGVAFQIREGTYDVPNITLASLMVFKMEGDRFPRRGYWGDMIVSPYITFGIETEEKSLYKKQNNQHTKTAEDVTEFNILSLFYELANKKQYHLPEQTKSKVEVPKNSATLTEINEEEEELENQEMKAKSDTDCSIKDLSIEESKLAAEDIKGKAELFILTDNNAKENEDQNFSHSKSASDDHEWLPLDEVKVIFLPLSSTTELVKKKKYSKLFNVVFFSNSTVHNLKPELNEIFADKCSLISESALFMLDIKKDNVKEFVKKVSGFATAAGCKPLETCDELQDSYLKFYFER</sequence>
<protein>
    <submittedName>
        <fullName evidence="7">Dynein assembly factor 3 axonemal</fullName>
    </submittedName>
</protein>